<comment type="caution">
    <text evidence="3">The sequence shown here is derived from an EMBL/GenBank/DDBJ whole genome shotgun (WGS) entry which is preliminary data.</text>
</comment>
<evidence type="ECO:0000313" key="4">
    <source>
        <dbReference type="Proteomes" id="UP001054945"/>
    </source>
</evidence>
<sequence>MTADETYLIMGKDGEKYTTKEGHIWHRYILDQTSAVHHWTSIKLPFTKDLQRHLNRVTKICLKDGCLS</sequence>
<evidence type="ECO:0000256" key="1">
    <source>
        <dbReference type="ARBA" id="ARBA00023157"/>
    </source>
</evidence>
<evidence type="ECO:0000313" key="3">
    <source>
        <dbReference type="EMBL" id="GIX84693.1"/>
    </source>
</evidence>
<reference evidence="3 4" key="1">
    <citation type="submission" date="2021-06" db="EMBL/GenBank/DDBJ databases">
        <title>Caerostris extrusa draft genome.</title>
        <authorList>
            <person name="Kono N."/>
            <person name="Arakawa K."/>
        </authorList>
    </citation>
    <scope>NUCLEOTIDE SEQUENCE [LARGE SCALE GENOMIC DNA]</scope>
</reference>
<dbReference type="InterPro" id="IPR008993">
    <property type="entry name" value="TIMP-like_OB-fold"/>
</dbReference>
<protein>
    <recommendedName>
        <fullName evidence="2">NTR domain-containing protein</fullName>
    </recommendedName>
</protein>
<keyword evidence="1" id="KW-1015">Disulfide bond</keyword>
<dbReference type="Proteomes" id="UP001054945">
    <property type="component" value="Unassembled WGS sequence"/>
</dbReference>
<name>A0AAV4NLI4_CAEEX</name>
<dbReference type="EMBL" id="BPLR01003445">
    <property type="protein sequence ID" value="GIX84693.1"/>
    <property type="molecule type" value="Genomic_DNA"/>
</dbReference>
<dbReference type="PROSITE" id="PS50189">
    <property type="entry name" value="NTR"/>
    <property type="match status" value="1"/>
</dbReference>
<dbReference type="Gene3D" id="2.40.50.120">
    <property type="match status" value="1"/>
</dbReference>
<dbReference type="AlphaFoldDB" id="A0AAV4NLI4"/>
<evidence type="ECO:0000259" key="2">
    <source>
        <dbReference type="PROSITE" id="PS50189"/>
    </source>
</evidence>
<proteinExistence type="predicted"/>
<gene>
    <name evidence="3" type="ORF">CEXT_290381</name>
</gene>
<feature type="domain" description="NTR" evidence="2">
    <location>
        <begin position="1"/>
        <end position="66"/>
    </location>
</feature>
<accession>A0AAV4NLI4</accession>
<organism evidence="3 4">
    <name type="scientific">Caerostris extrusa</name>
    <name type="common">Bark spider</name>
    <name type="synonym">Caerostris bankana</name>
    <dbReference type="NCBI Taxonomy" id="172846"/>
    <lineage>
        <taxon>Eukaryota</taxon>
        <taxon>Metazoa</taxon>
        <taxon>Ecdysozoa</taxon>
        <taxon>Arthropoda</taxon>
        <taxon>Chelicerata</taxon>
        <taxon>Arachnida</taxon>
        <taxon>Araneae</taxon>
        <taxon>Araneomorphae</taxon>
        <taxon>Entelegynae</taxon>
        <taxon>Araneoidea</taxon>
        <taxon>Araneidae</taxon>
        <taxon>Caerostris</taxon>
    </lineage>
</organism>
<dbReference type="SUPFAM" id="SSF50242">
    <property type="entry name" value="TIMP-like"/>
    <property type="match status" value="1"/>
</dbReference>
<dbReference type="InterPro" id="IPR001134">
    <property type="entry name" value="Netrin_domain"/>
</dbReference>
<keyword evidence="4" id="KW-1185">Reference proteome</keyword>